<evidence type="ECO:0000313" key="4">
    <source>
        <dbReference type="Proteomes" id="UP000306855"/>
    </source>
</evidence>
<dbReference type="SMART" id="SM00530">
    <property type="entry name" value="HTH_XRE"/>
    <property type="match status" value="1"/>
</dbReference>
<dbReference type="RefSeq" id="WP_135941798.1">
    <property type="nucleotide sequence ID" value="NZ_JAASIZ010000007.1"/>
</dbReference>
<organism evidence="3 4">
    <name type="scientific">Ligilactobacillus murinus</name>
    <dbReference type="NCBI Taxonomy" id="1622"/>
    <lineage>
        <taxon>Bacteria</taxon>
        <taxon>Bacillati</taxon>
        <taxon>Bacillota</taxon>
        <taxon>Bacilli</taxon>
        <taxon>Lactobacillales</taxon>
        <taxon>Lactobacillaceae</taxon>
        <taxon>Ligilactobacillus</taxon>
    </lineage>
</organism>
<gene>
    <name evidence="3" type="ORF">E5340_00810</name>
</gene>
<dbReference type="Gene3D" id="1.10.260.40">
    <property type="entry name" value="lambda repressor-like DNA-binding domains"/>
    <property type="match status" value="1"/>
</dbReference>
<dbReference type="Pfam" id="PF01381">
    <property type="entry name" value="HTH_3"/>
    <property type="match status" value="1"/>
</dbReference>
<dbReference type="PROSITE" id="PS50943">
    <property type="entry name" value="HTH_CROC1"/>
    <property type="match status" value="1"/>
</dbReference>
<dbReference type="PANTHER" id="PTHR46558">
    <property type="entry name" value="TRACRIPTIONAL REGULATORY PROTEIN-RELATED-RELATED"/>
    <property type="match status" value="1"/>
</dbReference>
<feature type="domain" description="HTH cro/C1-type" evidence="2">
    <location>
        <begin position="7"/>
        <end position="61"/>
    </location>
</feature>
<protein>
    <submittedName>
        <fullName evidence="3">XRE family transcriptional regulator</fullName>
    </submittedName>
</protein>
<dbReference type="SUPFAM" id="SSF47413">
    <property type="entry name" value="lambda repressor-like DNA-binding domains"/>
    <property type="match status" value="1"/>
</dbReference>
<dbReference type="PANTHER" id="PTHR46558:SF11">
    <property type="entry name" value="HTH-TYPE TRANSCRIPTIONAL REGULATOR XRE"/>
    <property type="match status" value="1"/>
</dbReference>
<evidence type="ECO:0000259" key="2">
    <source>
        <dbReference type="PROSITE" id="PS50943"/>
    </source>
</evidence>
<dbReference type="InterPro" id="IPR010982">
    <property type="entry name" value="Lambda_DNA-bd_dom_sf"/>
</dbReference>
<evidence type="ECO:0000256" key="1">
    <source>
        <dbReference type="ARBA" id="ARBA00023125"/>
    </source>
</evidence>
<name>A0A4S2EM64_9LACO</name>
<dbReference type="EMBL" id="SRYK01000002">
    <property type="protein sequence ID" value="TGY57239.1"/>
    <property type="molecule type" value="Genomic_DNA"/>
</dbReference>
<dbReference type="AlphaFoldDB" id="A0A4S2EM64"/>
<reference evidence="3 4" key="1">
    <citation type="submission" date="2019-04" db="EMBL/GenBank/DDBJ databases">
        <title>Microbes associate with the intestines of laboratory mice.</title>
        <authorList>
            <person name="Navarre W."/>
            <person name="Wong E."/>
            <person name="Huang K."/>
            <person name="Tropini C."/>
            <person name="Ng K."/>
            <person name="Yu B."/>
        </authorList>
    </citation>
    <scope>NUCLEOTIDE SEQUENCE [LARGE SCALE GENOMIC DNA]</scope>
    <source>
        <strain evidence="3 4">NM26_J9</strain>
    </source>
</reference>
<evidence type="ECO:0000313" key="3">
    <source>
        <dbReference type="EMBL" id="TGY57239.1"/>
    </source>
</evidence>
<keyword evidence="1" id="KW-0238">DNA-binding</keyword>
<sequence length="133" mass="15456">MDLGSNIAQLREHRGLSQASLAKDLHISQASLAMYETNKRKPNVEMLDTIADYFNVSTDYLLGRPEKKLSSEEQETKDLKKFLEDNLDNGMTFGDGKVTEEDRQKLEIALTQIFYRYHDEFKKRKEEKGGFKF</sequence>
<comment type="caution">
    <text evidence="3">The sequence shown here is derived from an EMBL/GenBank/DDBJ whole genome shotgun (WGS) entry which is preliminary data.</text>
</comment>
<proteinExistence type="predicted"/>
<dbReference type="GO" id="GO:0003677">
    <property type="term" value="F:DNA binding"/>
    <property type="evidence" value="ECO:0007669"/>
    <property type="project" value="UniProtKB-KW"/>
</dbReference>
<dbReference type="Proteomes" id="UP000306855">
    <property type="component" value="Unassembled WGS sequence"/>
</dbReference>
<dbReference type="CDD" id="cd00093">
    <property type="entry name" value="HTH_XRE"/>
    <property type="match status" value="1"/>
</dbReference>
<accession>A0A4S2EM64</accession>
<dbReference type="InterPro" id="IPR001387">
    <property type="entry name" value="Cro/C1-type_HTH"/>
</dbReference>